<proteinExistence type="predicted"/>
<dbReference type="EMBL" id="CAJVPY010000530">
    <property type="protein sequence ID" value="CAG8478304.1"/>
    <property type="molecule type" value="Genomic_DNA"/>
</dbReference>
<sequence>MTFFFMLLSQNKCRKRSARGGLYFANSLFLLLFHSAITHTTEAPALWLQACIVACLLIASGLVNNLKSISEY</sequence>
<comment type="caution">
    <text evidence="2">The sequence shown here is derived from an EMBL/GenBank/DDBJ whole genome shotgun (WGS) entry which is preliminary data.</text>
</comment>
<dbReference type="Proteomes" id="UP000789405">
    <property type="component" value="Unassembled WGS sequence"/>
</dbReference>
<gene>
    <name evidence="2" type="ORF">DERYTH_LOCUS1795</name>
</gene>
<keyword evidence="1" id="KW-0812">Transmembrane</keyword>
<organism evidence="2 3">
    <name type="scientific">Dentiscutata erythropus</name>
    <dbReference type="NCBI Taxonomy" id="1348616"/>
    <lineage>
        <taxon>Eukaryota</taxon>
        <taxon>Fungi</taxon>
        <taxon>Fungi incertae sedis</taxon>
        <taxon>Mucoromycota</taxon>
        <taxon>Glomeromycotina</taxon>
        <taxon>Glomeromycetes</taxon>
        <taxon>Diversisporales</taxon>
        <taxon>Gigasporaceae</taxon>
        <taxon>Dentiscutata</taxon>
    </lineage>
</organism>
<keyword evidence="1" id="KW-1133">Transmembrane helix</keyword>
<keyword evidence="1" id="KW-0472">Membrane</keyword>
<evidence type="ECO:0000313" key="3">
    <source>
        <dbReference type="Proteomes" id="UP000789405"/>
    </source>
</evidence>
<reference evidence="2" key="1">
    <citation type="submission" date="2021-06" db="EMBL/GenBank/DDBJ databases">
        <authorList>
            <person name="Kallberg Y."/>
            <person name="Tangrot J."/>
            <person name="Rosling A."/>
        </authorList>
    </citation>
    <scope>NUCLEOTIDE SEQUENCE</scope>
    <source>
        <strain evidence="2">MA453B</strain>
    </source>
</reference>
<feature type="transmembrane region" description="Helical" evidence="1">
    <location>
        <begin position="46"/>
        <end position="66"/>
    </location>
</feature>
<protein>
    <submittedName>
        <fullName evidence="2">11378_t:CDS:1</fullName>
    </submittedName>
</protein>
<name>A0A9N8W636_9GLOM</name>
<evidence type="ECO:0000313" key="2">
    <source>
        <dbReference type="EMBL" id="CAG8478304.1"/>
    </source>
</evidence>
<accession>A0A9N8W636</accession>
<feature type="transmembrane region" description="Helical" evidence="1">
    <location>
        <begin position="21"/>
        <end position="40"/>
    </location>
</feature>
<keyword evidence="3" id="KW-1185">Reference proteome</keyword>
<evidence type="ECO:0000256" key="1">
    <source>
        <dbReference type="SAM" id="Phobius"/>
    </source>
</evidence>
<dbReference type="AlphaFoldDB" id="A0A9N8W636"/>